<dbReference type="AlphaFoldDB" id="A0A9E9C3N2"/>
<keyword evidence="2" id="KW-1185">Reference proteome</keyword>
<evidence type="ECO:0000313" key="1">
    <source>
        <dbReference type="EMBL" id="WAL59131.1"/>
    </source>
</evidence>
<dbReference type="Proteomes" id="UP001163152">
    <property type="component" value="Chromosome"/>
</dbReference>
<proteinExistence type="predicted"/>
<gene>
    <name evidence="1" type="ORF">OXH18_18410</name>
</gene>
<dbReference type="EMBL" id="CP113797">
    <property type="protein sequence ID" value="WAL59131.1"/>
    <property type="molecule type" value="Genomic_DNA"/>
</dbReference>
<dbReference type="RefSeq" id="WP_268608735.1">
    <property type="nucleotide sequence ID" value="NZ_CP113797.1"/>
</dbReference>
<name>A0A9E9C3N2_9CYAN</name>
<dbReference type="KEGG" id="tsin:OXH18_18410"/>
<accession>A0A9E9C3N2</accession>
<evidence type="ECO:0000313" key="2">
    <source>
        <dbReference type="Proteomes" id="UP001163152"/>
    </source>
</evidence>
<sequence>MVLSLGRDREELGETIEWLQALLQALVKQQQNSHAPGCCRPP</sequence>
<organism evidence="1 2">
    <name type="scientific">Thermocoleostomius sinensis A174</name>
    <dbReference type="NCBI Taxonomy" id="2016057"/>
    <lineage>
        <taxon>Bacteria</taxon>
        <taxon>Bacillati</taxon>
        <taxon>Cyanobacteriota</taxon>
        <taxon>Cyanophyceae</taxon>
        <taxon>Oculatellales</taxon>
        <taxon>Oculatellaceae</taxon>
        <taxon>Thermocoleostomius</taxon>
    </lineage>
</organism>
<reference evidence="1" key="1">
    <citation type="submission" date="2022-12" db="EMBL/GenBank/DDBJ databases">
        <title>Polyphasic identification of a Novel Hot-Spring Cyanobacterium Ocullathermofonsia sinensis gen nov. sp. nov. and Genomic Insights on its Adaptations to the Thermal Habitat.</title>
        <authorList>
            <person name="Daroch M."/>
            <person name="Tang J."/>
            <person name="Jiang Y."/>
        </authorList>
    </citation>
    <scope>NUCLEOTIDE SEQUENCE</scope>
    <source>
        <strain evidence="1">PKUAC-SCTA174</strain>
    </source>
</reference>
<protein>
    <submittedName>
        <fullName evidence="1">Uncharacterized protein</fullName>
    </submittedName>
</protein>